<dbReference type="InterPro" id="IPR013221">
    <property type="entry name" value="Mur_ligase_cen"/>
</dbReference>
<dbReference type="OrthoDB" id="9809356at2"/>
<comment type="cofactor">
    <cofactor evidence="1">
        <name>Mg(2+)</name>
        <dbReference type="ChEBI" id="CHEBI:18420"/>
    </cofactor>
</comment>
<evidence type="ECO:0000259" key="22">
    <source>
        <dbReference type="Pfam" id="PF02875"/>
    </source>
</evidence>
<sequence>MDYQETVQWMFNQLPVYQLQGAIAYKKDLTNTILLANHLGNPEAKIKCIHVAGTNGKGSTSHLLASILQEAGYKVGLYTSPHLKDFRERIKINGEEIDEDFVCNFINEHKSFFENNELSFFEMTVGLAFDYFKTKKVDIAVIEVGMGGRLDSTNIITPLISVITNIGLDHTQFLGTTLERIAFEKAGIIKPKIPVVIGEYTNETRTVFLNKAKASSSELFFASDIIEETFPSTLMGDYQEHNKKTVLQTIQILNSQNEFIITEEQIKNGLLNVIKNTGLFGRWQQINEFPKVICDTAHNKHGLTIVLHQIQKEFFDTLHIVLGVVNDKDLDDILPLFPKKAIYYFCKPDIPRGLDASFLQQKSIEFGLIGEVYNSVSEAYKKALKTAKKSDFIYVGGSTFVVAEIL</sequence>
<evidence type="ECO:0000256" key="7">
    <source>
        <dbReference type="ARBA" id="ARBA00013025"/>
    </source>
</evidence>
<evidence type="ECO:0000256" key="20">
    <source>
        <dbReference type="ARBA" id="ARBA00049035"/>
    </source>
</evidence>
<reference evidence="24 25" key="1">
    <citation type="submission" date="2019-09" db="EMBL/GenBank/DDBJ databases">
        <title>Flavobacterium sp. nov., isolated from glacier ice.</title>
        <authorList>
            <person name="Liu Q."/>
        </authorList>
    </citation>
    <scope>NUCLEOTIDE SEQUENCE [LARGE SCALE GENOMIC DNA]</scope>
    <source>
        <strain evidence="24 25">NBRC 112527</strain>
    </source>
</reference>
<evidence type="ECO:0000256" key="5">
    <source>
        <dbReference type="ARBA" id="ARBA00008276"/>
    </source>
</evidence>
<evidence type="ECO:0000256" key="13">
    <source>
        <dbReference type="ARBA" id="ARBA00022842"/>
    </source>
</evidence>
<evidence type="ECO:0000256" key="1">
    <source>
        <dbReference type="ARBA" id="ARBA00001946"/>
    </source>
</evidence>
<comment type="function">
    <text evidence="2">Functions in two distinct reactions of the de novo folate biosynthetic pathway. Catalyzes the addition of a glutamate residue to dihydropteroate (7,8-dihydropteroate or H2Pte) to form dihydrofolate (7,8-dihydrofolate monoglutamate or H2Pte-Glu). Also catalyzes successive additions of L-glutamate to tetrahydrofolate or 10-formyltetrahydrofolate or 5,10-methylenetetrahydrofolate, leading to folylpolyglutamate derivatives.</text>
</comment>
<dbReference type="InterPro" id="IPR036565">
    <property type="entry name" value="Mur-like_cat_sf"/>
</dbReference>
<dbReference type="GO" id="GO:0005524">
    <property type="term" value="F:ATP binding"/>
    <property type="evidence" value="ECO:0007669"/>
    <property type="project" value="UniProtKB-KW"/>
</dbReference>
<comment type="catalytic activity">
    <reaction evidence="18">
        <text>(6S)-5,6,7,8-tetrahydrofolyl-(gamma-L-Glu)(n) + L-glutamate + ATP = (6S)-5,6,7,8-tetrahydrofolyl-(gamma-L-Glu)(n+1) + ADP + phosphate + H(+)</text>
        <dbReference type="Rhea" id="RHEA:10580"/>
        <dbReference type="Rhea" id="RHEA-COMP:14738"/>
        <dbReference type="Rhea" id="RHEA-COMP:14740"/>
        <dbReference type="ChEBI" id="CHEBI:15378"/>
        <dbReference type="ChEBI" id="CHEBI:29985"/>
        <dbReference type="ChEBI" id="CHEBI:30616"/>
        <dbReference type="ChEBI" id="CHEBI:43474"/>
        <dbReference type="ChEBI" id="CHEBI:141005"/>
        <dbReference type="ChEBI" id="CHEBI:456216"/>
        <dbReference type="EC" id="6.3.2.17"/>
    </reaction>
</comment>
<evidence type="ECO:0000256" key="3">
    <source>
        <dbReference type="ARBA" id="ARBA00004799"/>
    </source>
</evidence>
<comment type="pathway">
    <text evidence="4">Cofactor biosynthesis; tetrahydrofolylpolyglutamate biosynthesis.</text>
</comment>
<dbReference type="AlphaFoldDB" id="A0A7J5AD28"/>
<keyword evidence="13" id="KW-0460">Magnesium</keyword>
<feature type="domain" description="Mur ligase central" evidence="23">
    <location>
        <begin position="51"/>
        <end position="220"/>
    </location>
</feature>
<dbReference type="PIRSF" id="PIRSF001563">
    <property type="entry name" value="Folylpolyglu_synth"/>
    <property type="match status" value="1"/>
</dbReference>
<evidence type="ECO:0000256" key="21">
    <source>
        <dbReference type="ARBA" id="ARBA00049161"/>
    </source>
</evidence>
<dbReference type="PROSITE" id="PS01011">
    <property type="entry name" value="FOLYLPOLYGLU_SYNT_1"/>
    <property type="match status" value="1"/>
</dbReference>
<dbReference type="EMBL" id="WAEM01000005">
    <property type="protein sequence ID" value="KAB1155496.1"/>
    <property type="molecule type" value="Genomic_DNA"/>
</dbReference>
<comment type="catalytic activity">
    <reaction evidence="19">
        <text>10-formyltetrahydrofolyl-(gamma-L-Glu)(n) + L-glutamate + ATP = 10-formyltetrahydrofolyl-(gamma-L-Glu)(n+1) + ADP + phosphate + H(+)</text>
        <dbReference type="Rhea" id="RHEA:51904"/>
        <dbReference type="Rhea" id="RHEA-COMP:13088"/>
        <dbReference type="Rhea" id="RHEA-COMP:14300"/>
        <dbReference type="ChEBI" id="CHEBI:15378"/>
        <dbReference type="ChEBI" id="CHEBI:29985"/>
        <dbReference type="ChEBI" id="CHEBI:30616"/>
        <dbReference type="ChEBI" id="CHEBI:43474"/>
        <dbReference type="ChEBI" id="CHEBI:134413"/>
        <dbReference type="ChEBI" id="CHEBI:456216"/>
        <dbReference type="EC" id="6.3.2.17"/>
    </reaction>
</comment>
<dbReference type="GO" id="GO:0005737">
    <property type="term" value="C:cytoplasm"/>
    <property type="evidence" value="ECO:0007669"/>
    <property type="project" value="TreeGrafter"/>
</dbReference>
<proteinExistence type="inferred from homology"/>
<dbReference type="PANTHER" id="PTHR11136">
    <property type="entry name" value="FOLYLPOLYGLUTAMATE SYNTHASE-RELATED"/>
    <property type="match status" value="1"/>
</dbReference>
<dbReference type="InterPro" id="IPR004101">
    <property type="entry name" value="Mur_ligase_C"/>
</dbReference>
<dbReference type="NCBIfam" id="TIGR01499">
    <property type="entry name" value="folC"/>
    <property type="match status" value="1"/>
</dbReference>
<comment type="similarity">
    <text evidence="5">Belongs to the folylpolyglutamate synthase family.</text>
</comment>
<dbReference type="GO" id="GO:0008841">
    <property type="term" value="F:dihydrofolate synthase activity"/>
    <property type="evidence" value="ECO:0007669"/>
    <property type="project" value="UniProtKB-EC"/>
</dbReference>
<evidence type="ECO:0000259" key="23">
    <source>
        <dbReference type="Pfam" id="PF08245"/>
    </source>
</evidence>
<dbReference type="GO" id="GO:0046872">
    <property type="term" value="F:metal ion binding"/>
    <property type="evidence" value="ECO:0007669"/>
    <property type="project" value="UniProtKB-KW"/>
</dbReference>
<evidence type="ECO:0000256" key="6">
    <source>
        <dbReference type="ARBA" id="ARBA00013023"/>
    </source>
</evidence>
<dbReference type="PROSITE" id="PS01012">
    <property type="entry name" value="FOLYLPOLYGLU_SYNT_2"/>
    <property type="match status" value="1"/>
</dbReference>
<dbReference type="InterPro" id="IPR036615">
    <property type="entry name" value="Mur_ligase_C_dom_sf"/>
</dbReference>
<keyword evidence="12" id="KW-0067">ATP-binding</keyword>
<feature type="domain" description="Mur ligase C-terminal" evidence="22">
    <location>
        <begin position="281"/>
        <end position="398"/>
    </location>
</feature>
<dbReference type="InterPro" id="IPR018109">
    <property type="entry name" value="Folylpolyglutamate_synth_CS"/>
</dbReference>
<dbReference type="Pfam" id="PF02875">
    <property type="entry name" value="Mur_ligase_C"/>
    <property type="match status" value="1"/>
</dbReference>
<dbReference type="SUPFAM" id="SSF53623">
    <property type="entry name" value="MurD-like peptide ligases, catalytic domain"/>
    <property type="match status" value="1"/>
</dbReference>
<evidence type="ECO:0000256" key="9">
    <source>
        <dbReference type="ARBA" id="ARBA00022598"/>
    </source>
</evidence>
<keyword evidence="25" id="KW-1185">Reference proteome</keyword>
<keyword evidence="9" id="KW-0436">Ligase</keyword>
<evidence type="ECO:0000256" key="16">
    <source>
        <dbReference type="ARBA" id="ARBA00030592"/>
    </source>
</evidence>
<dbReference type="Gene3D" id="3.90.190.20">
    <property type="entry name" value="Mur ligase, C-terminal domain"/>
    <property type="match status" value="1"/>
</dbReference>
<evidence type="ECO:0000256" key="12">
    <source>
        <dbReference type="ARBA" id="ARBA00022840"/>
    </source>
</evidence>
<comment type="caution">
    <text evidence="24">The sequence shown here is derived from an EMBL/GenBank/DDBJ whole genome shotgun (WGS) entry which is preliminary data.</text>
</comment>
<evidence type="ECO:0000256" key="18">
    <source>
        <dbReference type="ARBA" id="ARBA00047493"/>
    </source>
</evidence>
<evidence type="ECO:0000256" key="10">
    <source>
        <dbReference type="ARBA" id="ARBA00022723"/>
    </source>
</evidence>
<evidence type="ECO:0000256" key="4">
    <source>
        <dbReference type="ARBA" id="ARBA00005150"/>
    </source>
</evidence>
<name>A0A7J5AD28_9FLAO</name>
<dbReference type="InterPro" id="IPR001645">
    <property type="entry name" value="Folylpolyglutamate_synth"/>
</dbReference>
<evidence type="ECO:0000256" key="14">
    <source>
        <dbReference type="ARBA" id="ARBA00022909"/>
    </source>
</evidence>
<evidence type="ECO:0000256" key="15">
    <source>
        <dbReference type="ARBA" id="ARBA00030048"/>
    </source>
</evidence>
<keyword evidence="10" id="KW-0479">Metal-binding</keyword>
<comment type="catalytic activity">
    <reaction evidence="21">
        <text>7,8-dihydropteroate + L-glutamate + ATP = 7,8-dihydrofolate + ADP + phosphate + H(+)</text>
        <dbReference type="Rhea" id="RHEA:23584"/>
        <dbReference type="ChEBI" id="CHEBI:15378"/>
        <dbReference type="ChEBI" id="CHEBI:17839"/>
        <dbReference type="ChEBI" id="CHEBI:29985"/>
        <dbReference type="ChEBI" id="CHEBI:30616"/>
        <dbReference type="ChEBI" id="CHEBI:43474"/>
        <dbReference type="ChEBI" id="CHEBI:57451"/>
        <dbReference type="ChEBI" id="CHEBI:456216"/>
        <dbReference type="EC" id="6.3.2.12"/>
    </reaction>
</comment>
<evidence type="ECO:0000256" key="2">
    <source>
        <dbReference type="ARBA" id="ARBA00002714"/>
    </source>
</evidence>
<keyword evidence="14" id="KW-0289">Folate biosynthesis</keyword>
<dbReference type="Proteomes" id="UP000490922">
    <property type="component" value="Unassembled WGS sequence"/>
</dbReference>
<evidence type="ECO:0000313" key="25">
    <source>
        <dbReference type="Proteomes" id="UP000490922"/>
    </source>
</evidence>
<dbReference type="PANTHER" id="PTHR11136:SF0">
    <property type="entry name" value="DIHYDROFOLATE SYNTHETASE-RELATED"/>
    <property type="match status" value="1"/>
</dbReference>
<accession>A0A7J5AD28</accession>
<dbReference type="GO" id="GO:0046656">
    <property type="term" value="P:folic acid biosynthetic process"/>
    <property type="evidence" value="ECO:0007669"/>
    <property type="project" value="UniProtKB-KW"/>
</dbReference>
<comment type="catalytic activity">
    <reaction evidence="20">
        <text>(6R)-5,10-methylenetetrahydrofolyl-(gamma-L-Glu)(n) + L-glutamate + ATP = (6R)-5,10-methylenetetrahydrofolyl-(gamma-L-Glu)(n+1) + ADP + phosphate + H(+)</text>
        <dbReference type="Rhea" id="RHEA:51912"/>
        <dbReference type="Rhea" id="RHEA-COMP:13257"/>
        <dbReference type="Rhea" id="RHEA-COMP:13258"/>
        <dbReference type="ChEBI" id="CHEBI:15378"/>
        <dbReference type="ChEBI" id="CHEBI:29985"/>
        <dbReference type="ChEBI" id="CHEBI:30616"/>
        <dbReference type="ChEBI" id="CHEBI:43474"/>
        <dbReference type="ChEBI" id="CHEBI:136572"/>
        <dbReference type="ChEBI" id="CHEBI:456216"/>
        <dbReference type="EC" id="6.3.2.17"/>
    </reaction>
</comment>
<organism evidence="24 25">
    <name type="scientific">Flavobacterium luteum</name>
    <dbReference type="NCBI Taxonomy" id="2026654"/>
    <lineage>
        <taxon>Bacteria</taxon>
        <taxon>Pseudomonadati</taxon>
        <taxon>Bacteroidota</taxon>
        <taxon>Flavobacteriia</taxon>
        <taxon>Flavobacteriales</taxon>
        <taxon>Flavobacteriaceae</taxon>
        <taxon>Flavobacterium</taxon>
    </lineage>
</organism>
<dbReference type="Gene3D" id="3.40.1190.10">
    <property type="entry name" value="Mur-like, catalytic domain"/>
    <property type="match status" value="1"/>
</dbReference>
<protein>
    <recommendedName>
        <fullName evidence="8">Dihydrofolate synthase/folylpolyglutamate synthase</fullName>
        <ecNumber evidence="6">6.3.2.12</ecNumber>
        <ecNumber evidence="7">6.3.2.17</ecNumber>
    </recommendedName>
    <alternativeName>
        <fullName evidence="17">Folylpoly-gamma-glutamate synthetase-dihydrofolate synthetase</fullName>
    </alternativeName>
    <alternativeName>
        <fullName evidence="15">Folylpolyglutamate synthetase</fullName>
    </alternativeName>
    <alternativeName>
        <fullName evidence="16">Tetrahydrofolylpolyglutamate synthase</fullName>
    </alternativeName>
</protein>
<evidence type="ECO:0000256" key="8">
    <source>
        <dbReference type="ARBA" id="ARBA00019357"/>
    </source>
</evidence>
<dbReference type="FunFam" id="3.40.1190.10:FF:000011">
    <property type="entry name" value="Folylpolyglutamate synthase/dihydrofolate synthase"/>
    <property type="match status" value="1"/>
</dbReference>
<gene>
    <name evidence="24" type="ORF">F6464_10290</name>
</gene>
<evidence type="ECO:0000256" key="17">
    <source>
        <dbReference type="ARBA" id="ARBA00032510"/>
    </source>
</evidence>
<evidence type="ECO:0000256" key="19">
    <source>
        <dbReference type="ARBA" id="ARBA00047808"/>
    </source>
</evidence>
<evidence type="ECO:0000313" key="24">
    <source>
        <dbReference type="EMBL" id="KAB1155496.1"/>
    </source>
</evidence>
<evidence type="ECO:0000256" key="11">
    <source>
        <dbReference type="ARBA" id="ARBA00022741"/>
    </source>
</evidence>
<dbReference type="GO" id="GO:0004326">
    <property type="term" value="F:tetrahydrofolylpolyglutamate synthase activity"/>
    <property type="evidence" value="ECO:0007669"/>
    <property type="project" value="UniProtKB-EC"/>
</dbReference>
<dbReference type="RefSeq" id="WP_151107723.1">
    <property type="nucleotide sequence ID" value="NZ_WAEM01000005.1"/>
</dbReference>
<dbReference type="Pfam" id="PF08245">
    <property type="entry name" value="Mur_ligase_M"/>
    <property type="match status" value="1"/>
</dbReference>
<dbReference type="EC" id="6.3.2.17" evidence="7"/>
<comment type="pathway">
    <text evidence="3">Cofactor biosynthesis; tetrahydrofolate biosynthesis; 7,8-dihydrofolate from 2-amino-4-hydroxy-6-hydroxymethyl-7,8-dihydropteridine diphosphate and 4-aminobenzoate: step 2/2.</text>
</comment>
<dbReference type="SUPFAM" id="SSF53244">
    <property type="entry name" value="MurD-like peptide ligases, peptide-binding domain"/>
    <property type="match status" value="1"/>
</dbReference>
<keyword evidence="11" id="KW-0547">Nucleotide-binding</keyword>
<dbReference type="EC" id="6.3.2.12" evidence="6"/>